<organism evidence="2 3">
    <name type="scientific">Bifidobacterium bohemicum DSM 22767</name>
    <dbReference type="NCBI Taxonomy" id="1437606"/>
    <lineage>
        <taxon>Bacteria</taxon>
        <taxon>Bacillati</taxon>
        <taxon>Actinomycetota</taxon>
        <taxon>Actinomycetes</taxon>
        <taxon>Bifidobacteriales</taxon>
        <taxon>Bifidobacteriaceae</taxon>
        <taxon>Bifidobacterium</taxon>
    </lineage>
</organism>
<keyword evidence="1" id="KW-0472">Membrane</keyword>
<evidence type="ECO:0000313" key="2">
    <source>
        <dbReference type="EMBL" id="KFI46822.1"/>
    </source>
</evidence>
<dbReference type="EMBL" id="JGYP01000001">
    <property type="protein sequence ID" value="KFI46822.1"/>
    <property type="molecule type" value="Genomic_DNA"/>
</dbReference>
<evidence type="ECO:0000256" key="1">
    <source>
        <dbReference type="SAM" id="Phobius"/>
    </source>
</evidence>
<gene>
    <name evidence="2" type="ORF">BBOH_0296</name>
</gene>
<evidence type="ECO:0000313" key="3">
    <source>
        <dbReference type="Proteomes" id="UP000029096"/>
    </source>
</evidence>
<reference evidence="2 3" key="1">
    <citation type="submission" date="2014-03" db="EMBL/GenBank/DDBJ databases">
        <title>Genomics of Bifidobacteria.</title>
        <authorList>
            <person name="Ventura M."/>
            <person name="Milani C."/>
            <person name="Lugli G.A."/>
        </authorList>
    </citation>
    <scope>NUCLEOTIDE SEQUENCE [LARGE SCALE GENOMIC DNA]</scope>
    <source>
        <strain evidence="2 3">DSM 22767</strain>
    </source>
</reference>
<keyword evidence="1" id="KW-1133">Transmembrane helix</keyword>
<feature type="transmembrane region" description="Helical" evidence="1">
    <location>
        <begin position="98"/>
        <end position="119"/>
    </location>
</feature>
<feature type="transmembrane region" description="Helical" evidence="1">
    <location>
        <begin position="59"/>
        <end position="78"/>
    </location>
</feature>
<keyword evidence="3" id="KW-1185">Reference proteome</keyword>
<keyword evidence="1" id="KW-0812">Transmembrane</keyword>
<feature type="transmembrane region" description="Helical" evidence="1">
    <location>
        <begin position="154"/>
        <end position="178"/>
    </location>
</feature>
<proteinExistence type="predicted"/>
<evidence type="ECO:0008006" key="4">
    <source>
        <dbReference type="Google" id="ProtNLM"/>
    </source>
</evidence>
<accession>A0A086ZJX2</accession>
<protein>
    <recommendedName>
        <fullName evidence="4">Peptidase, M50 family</fullName>
    </recommendedName>
</protein>
<dbReference type="STRING" id="1437606.BBOH_0296"/>
<sequence length="257" mass="29368">MKSSLEEYYSDDDVEILKTGSTAVIRNKSNNHYFQVQVDSLPTNIIWAPVVPHIKRTIFIAYTVIWIIAFAYLLYQYINSYKSSLSQLVKPVGLLLFFGYSLVSVVCHEYSHILALKYCKANIDKVGMKMNYGVFPAFYVRMNKVYLLPKRDRIVVHSAGLFANVCLGAGTILINNIFFQNAVLFSAVNIFTYGIIWNLLPILKSDGQKILFTILGEAQPRHVHDYGKVAQIINVVSWFVAIYSASMLVFDIWRHFV</sequence>
<dbReference type="Proteomes" id="UP000029096">
    <property type="component" value="Unassembled WGS sequence"/>
</dbReference>
<comment type="caution">
    <text evidence="2">The sequence shown here is derived from an EMBL/GenBank/DDBJ whole genome shotgun (WGS) entry which is preliminary data.</text>
</comment>
<dbReference type="eggNOG" id="COG1994">
    <property type="taxonomic scope" value="Bacteria"/>
</dbReference>
<feature type="transmembrane region" description="Helical" evidence="1">
    <location>
        <begin position="184"/>
        <end position="203"/>
    </location>
</feature>
<feature type="transmembrane region" description="Helical" evidence="1">
    <location>
        <begin position="232"/>
        <end position="253"/>
    </location>
</feature>
<name>A0A086ZJX2_9BIFI</name>
<dbReference type="AlphaFoldDB" id="A0A086ZJX2"/>